<dbReference type="AlphaFoldDB" id="A0A518CS90"/>
<dbReference type="EMBL" id="CP036281">
    <property type="protein sequence ID" value="QDU82064.1"/>
    <property type="molecule type" value="Genomic_DNA"/>
</dbReference>
<dbReference type="RefSeq" id="WP_144997935.1">
    <property type="nucleotide sequence ID" value="NZ_CP036281.1"/>
</dbReference>
<dbReference type="PANTHER" id="PTHR43737:SF1">
    <property type="entry name" value="DUF1501 DOMAIN-CONTAINING PROTEIN"/>
    <property type="match status" value="1"/>
</dbReference>
<dbReference type="InterPro" id="IPR017850">
    <property type="entry name" value="Alkaline_phosphatase_core_sf"/>
</dbReference>
<dbReference type="InterPro" id="IPR010869">
    <property type="entry name" value="DUF1501"/>
</dbReference>
<dbReference type="SUPFAM" id="SSF53649">
    <property type="entry name" value="Alkaline phosphatase-like"/>
    <property type="match status" value="1"/>
</dbReference>
<organism evidence="1 2">
    <name type="scientific">Polystyrenella longa</name>
    <dbReference type="NCBI Taxonomy" id="2528007"/>
    <lineage>
        <taxon>Bacteria</taxon>
        <taxon>Pseudomonadati</taxon>
        <taxon>Planctomycetota</taxon>
        <taxon>Planctomycetia</taxon>
        <taxon>Planctomycetales</taxon>
        <taxon>Planctomycetaceae</taxon>
        <taxon>Polystyrenella</taxon>
    </lineage>
</organism>
<dbReference type="OrthoDB" id="127333at2"/>
<name>A0A518CS90_9PLAN</name>
<sequence length="487" mass="53473">MNQSGKQNFCGRTRREFMWQTGAGFGSVALSGMLGDDFFTKQSMAADGVTPFESPLSPKDPHFDPKATSVIFLYMYGGPSHIDTFDHKPNMIGMDGKTIEVKTFGRGGHKNQGRIVEPRWKFQQYGESGQWVSELFPHLSGCVDDIAFLKSMTADSPIHGSAMLMMNSGRILSGSPCIGSWVNYGLGTENLDLPGFVVMLDPRGGPISGAKNWSSGFMPASYQATVMRSKGAPILDLVPPKGMSRDAQRDLLDSLMAYNNDHMDTRAYNSDLAARIANYELAFKMQSSAPEATDISQETQETQELYGLHDEHSGTFGRQCLLARRLVERGVRFIQIYSGGHHNDANWDAHGDLEDNHNLHAAETDKPIAGLLKDLKQRGMLENTLIVWGGEFGRQPTAEYAKGTGRDHNSYGFTMWMAGGGIKGGQSVGTTDEIGSQAVEDKLHVKNLHATILHQLGLDHTKLTYFYDGLDESLVGIEGAEVIHQVI</sequence>
<gene>
    <name evidence="1" type="ORF">Pla110_38190</name>
</gene>
<accession>A0A518CS90</accession>
<evidence type="ECO:0000313" key="1">
    <source>
        <dbReference type="EMBL" id="QDU82064.1"/>
    </source>
</evidence>
<protein>
    <recommendedName>
        <fullName evidence="3">Sulfatase</fullName>
    </recommendedName>
</protein>
<evidence type="ECO:0008006" key="3">
    <source>
        <dbReference type="Google" id="ProtNLM"/>
    </source>
</evidence>
<reference evidence="1 2" key="1">
    <citation type="submission" date="2019-02" db="EMBL/GenBank/DDBJ databases">
        <title>Deep-cultivation of Planctomycetes and their phenomic and genomic characterization uncovers novel biology.</title>
        <authorList>
            <person name="Wiegand S."/>
            <person name="Jogler M."/>
            <person name="Boedeker C."/>
            <person name="Pinto D."/>
            <person name="Vollmers J."/>
            <person name="Rivas-Marin E."/>
            <person name="Kohn T."/>
            <person name="Peeters S.H."/>
            <person name="Heuer A."/>
            <person name="Rast P."/>
            <person name="Oberbeckmann S."/>
            <person name="Bunk B."/>
            <person name="Jeske O."/>
            <person name="Meyerdierks A."/>
            <person name="Storesund J.E."/>
            <person name="Kallscheuer N."/>
            <person name="Luecker S."/>
            <person name="Lage O.M."/>
            <person name="Pohl T."/>
            <person name="Merkel B.J."/>
            <person name="Hornburger P."/>
            <person name="Mueller R.-W."/>
            <person name="Bruemmer F."/>
            <person name="Labrenz M."/>
            <person name="Spormann A.M."/>
            <person name="Op den Camp H."/>
            <person name="Overmann J."/>
            <person name="Amann R."/>
            <person name="Jetten M.S.M."/>
            <person name="Mascher T."/>
            <person name="Medema M.H."/>
            <person name="Devos D.P."/>
            <person name="Kaster A.-K."/>
            <person name="Ovreas L."/>
            <person name="Rohde M."/>
            <person name="Galperin M.Y."/>
            <person name="Jogler C."/>
        </authorList>
    </citation>
    <scope>NUCLEOTIDE SEQUENCE [LARGE SCALE GENOMIC DNA]</scope>
    <source>
        <strain evidence="1 2">Pla110</strain>
    </source>
</reference>
<evidence type="ECO:0000313" key="2">
    <source>
        <dbReference type="Proteomes" id="UP000317178"/>
    </source>
</evidence>
<keyword evidence="2" id="KW-1185">Reference proteome</keyword>
<dbReference type="Pfam" id="PF07394">
    <property type="entry name" value="DUF1501"/>
    <property type="match status" value="1"/>
</dbReference>
<proteinExistence type="predicted"/>
<dbReference type="PANTHER" id="PTHR43737">
    <property type="entry name" value="BLL7424 PROTEIN"/>
    <property type="match status" value="1"/>
</dbReference>
<dbReference type="Proteomes" id="UP000317178">
    <property type="component" value="Chromosome"/>
</dbReference>
<dbReference type="KEGG" id="plon:Pla110_38190"/>